<dbReference type="InterPro" id="IPR052709">
    <property type="entry name" value="Transposase-MT_Hybrid"/>
</dbReference>
<keyword evidence="2" id="KW-1185">Reference proteome</keyword>
<dbReference type="EMBL" id="KQ981615">
    <property type="protein sequence ID" value="KYN39293.1"/>
    <property type="molecule type" value="Genomic_DNA"/>
</dbReference>
<organism evidence="1 2">
    <name type="scientific">Trachymyrmex septentrionalis</name>
    <dbReference type="NCBI Taxonomy" id="34720"/>
    <lineage>
        <taxon>Eukaryota</taxon>
        <taxon>Metazoa</taxon>
        <taxon>Ecdysozoa</taxon>
        <taxon>Arthropoda</taxon>
        <taxon>Hexapoda</taxon>
        <taxon>Insecta</taxon>
        <taxon>Pterygota</taxon>
        <taxon>Neoptera</taxon>
        <taxon>Endopterygota</taxon>
        <taxon>Hymenoptera</taxon>
        <taxon>Apocrita</taxon>
        <taxon>Aculeata</taxon>
        <taxon>Formicoidea</taxon>
        <taxon>Formicidae</taxon>
        <taxon>Myrmicinae</taxon>
        <taxon>Trachymyrmex</taxon>
    </lineage>
</organism>
<protein>
    <recommendedName>
        <fullName evidence="3">Mos1 transposase HTH domain-containing protein</fullName>
    </recommendedName>
</protein>
<proteinExistence type="predicted"/>
<gene>
    <name evidence="1" type="ORF">ALC56_06317</name>
</gene>
<accession>A0A151JWX4</accession>
<sequence>MERDVLTEQKTNIKFFVKLGKNGQKILQILEMVYGESAMKCRTVGRPSTSRVEENIQRVHDLVKTDCQITIRIIAEKLGSNSSIQTILEEDSAWIQNNAHRVRYAQVFD</sequence>
<dbReference type="AlphaFoldDB" id="A0A151JWX4"/>
<dbReference type="STRING" id="34720.A0A151JWX4"/>
<reference evidence="1 2" key="1">
    <citation type="submission" date="2016-03" db="EMBL/GenBank/DDBJ databases">
        <title>Trachymyrmex septentrionalis WGS genome.</title>
        <authorList>
            <person name="Nygaard S."/>
            <person name="Hu H."/>
            <person name="Boomsma J."/>
            <person name="Zhang G."/>
        </authorList>
    </citation>
    <scope>NUCLEOTIDE SEQUENCE [LARGE SCALE GENOMIC DNA]</scope>
    <source>
        <strain evidence="1">Tsep2-gDNA-1</strain>
        <tissue evidence="1">Whole body</tissue>
    </source>
</reference>
<evidence type="ECO:0008006" key="3">
    <source>
        <dbReference type="Google" id="ProtNLM"/>
    </source>
</evidence>
<dbReference type="PANTHER" id="PTHR46060:SF1">
    <property type="entry name" value="MARINER MOS1 TRANSPOSASE-LIKE PROTEIN"/>
    <property type="match status" value="1"/>
</dbReference>
<dbReference type="Proteomes" id="UP000078541">
    <property type="component" value="Unassembled WGS sequence"/>
</dbReference>
<evidence type="ECO:0000313" key="1">
    <source>
        <dbReference type="EMBL" id="KYN39293.1"/>
    </source>
</evidence>
<evidence type="ECO:0000313" key="2">
    <source>
        <dbReference type="Proteomes" id="UP000078541"/>
    </source>
</evidence>
<dbReference type="PANTHER" id="PTHR46060">
    <property type="entry name" value="MARINER MOS1 TRANSPOSASE-LIKE PROTEIN"/>
    <property type="match status" value="1"/>
</dbReference>
<name>A0A151JWX4_9HYME</name>